<reference evidence="2" key="1">
    <citation type="journal article" date="2020" name="Genome Biol.">
        <title>Gamete binning: chromosome-level and haplotype-resolved genome assembly enabled by high-throughput single-cell sequencing of gamete genomes.</title>
        <authorList>
            <person name="Campoy J.A."/>
            <person name="Sun H."/>
            <person name="Goel M."/>
            <person name="Jiao W.-B."/>
            <person name="Folz-Donahue K."/>
            <person name="Wang N."/>
            <person name="Rubio M."/>
            <person name="Liu C."/>
            <person name="Kukat C."/>
            <person name="Ruiz D."/>
            <person name="Huettel B."/>
            <person name="Schneeberger K."/>
        </authorList>
    </citation>
    <scope>NUCLEOTIDE SEQUENCE [LARGE SCALE GENOMIC DNA]</scope>
    <source>
        <strain evidence="2">cv. Rojo Pasion</strain>
    </source>
</reference>
<accession>A0A6J5XPY0</accession>
<evidence type="ECO:0000313" key="1">
    <source>
        <dbReference type="EMBL" id="CAB4314447.1"/>
    </source>
</evidence>
<name>A0A6J5XPY0_PRUAR</name>
<dbReference type="EMBL" id="CAEKKB010000006">
    <property type="protein sequence ID" value="CAB4314447.1"/>
    <property type="molecule type" value="Genomic_DNA"/>
</dbReference>
<keyword evidence="2" id="KW-1185">Reference proteome</keyword>
<dbReference type="AlphaFoldDB" id="A0A6J5XPY0"/>
<dbReference type="Proteomes" id="UP000507245">
    <property type="component" value="Unassembled WGS sequence"/>
</dbReference>
<evidence type="ECO:0000313" key="2">
    <source>
        <dbReference type="Proteomes" id="UP000507245"/>
    </source>
</evidence>
<proteinExistence type="predicted"/>
<organism evidence="1 2">
    <name type="scientific">Prunus armeniaca</name>
    <name type="common">Apricot</name>
    <name type="synonym">Armeniaca vulgaris</name>
    <dbReference type="NCBI Taxonomy" id="36596"/>
    <lineage>
        <taxon>Eukaryota</taxon>
        <taxon>Viridiplantae</taxon>
        <taxon>Streptophyta</taxon>
        <taxon>Embryophyta</taxon>
        <taxon>Tracheophyta</taxon>
        <taxon>Spermatophyta</taxon>
        <taxon>Magnoliopsida</taxon>
        <taxon>eudicotyledons</taxon>
        <taxon>Gunneridae</taxon>
        <taxon>Pentapetalae</taxon>
        <taxon>rosids</taxon>
        <taxon>fabids</taxon>
        <taxon>Rosales</taxon>
        <taxon>Rosaceae</taxon>
        <taxon>Amygdaloideae</taxon>
        <taxon>Amygdaleae</taxon>
        <taxon>Prunus</taxon>
    </lineage>
</organism>
<sequence>MQSHHGVLLNEALHWLSKPQRDTEQAIFDFDLAKEEFRKVPLPVISEFDDMNFHHSMTCLTLGQISRLKIFDHSKPISTWTFKPVFVTENGTAVAIKCSSTDMEWIRIGKKEEKLDDKNDEVVVWDGRYTVNGCHQICDLIEYDETLLWVNDYGGLELQGKRLKTQHI</sequence>
<protein>
    <submittedName>
        <fullName evidence="1">Uncharacterized protein</fullName>
    </submittedName>
</protein>
<dbReference type="OrthoDB" id="1194654at2759"/>
<gene>
    <name evidence="1" type="ORF">ORAREDHAP_LOCUS38881</name>
</gene>